<keyword evidence="2 5" id="KW-0812">Transmembrane</keyword>
<dbReference type="CDD" id="cd07042">
    <property type="entry name" value="STAS_SulP_like_sulfate_transporter"/>
    <property type="match status" value="1"/>
</dbReference>
<feature type="transmembrane region" description="Helical" evidence="5">
    <location>
        <begin position="285"/>
        <end position="309"/>
    </location>
</feature>
<feature type="transmembrane region" description="Helical" evidence="5">
    <location>
        <begin position="197"/>
        <end position="219"/>
    </location>
</feature>
<comment type="caution">
    <text evidence="7">The sequence shown here is derived from an EMBL/GenBank/DDBJ whole genome shotgun (WGS) entry which is preliminary data.</text>
</comment>
<dbReference type="SUPFAM" id="SSF52091">
    <property type="entry name" value="SpoIIaa-like"/>
    <property type="match status" value="1"/>
</dbReference>
<dbReference type="EMBL" id="JAAHFQ010001005">
    <property type="protein sequence ID" value="NER31966.1"/>
    <property type="molecule type" value="Genomic_DNA"/>
</dbReference>
<comment type="subcellular location">
    <subcellularLocation>
        <location evidence="1">Membrane</location>
        <topology evidence="1">Multi-pass membrane protein</topology>
    </subcellularLocation>
</comment>
<name>A0A6B3NF65_9CYAN</name>
<evidence type="ECO:0000313" key="7">
    <source>
        <dbReference type="EMBL" id="NER31966.1"/>
    </source>
</evidence>
<feature type="transmembrane region" description="Helical" evidence="5">
    <location>
        <begin position="122"/>
        <end position="144"/>
    </location>
</feature>
<feature type="transmembrane region" description="Helical" evidence="5">
    <location>
        <begin position="90"/>
        <end position="110"/>
    </location>
</feature>
<evidence type="ECO:0000256" key="3">
    <source>
        <dbReference type="ARBA" id="ARBA00022989"/>
    </source>
</evidence>
<dbReference type="InterPro" id="IPR001902">
    <property type="entry name" value="SLC26A/SulP_fam"/>
</dbReference>
<evidence type="ECO:0000256" key="2">
    <source>
        <dbReference type="ARBA" id="ARBA00022692"/>
    </source>
</evidence>
<dbReference type="Pfam" id="PF01740">
    <property type="entry name" value="STAS"/>
    <property type="match status" value="1"/>
</dbReference>
<protein>
    <submittedName>
        <fullName evidence="7">SulP family inorganic anion transporter</fullName>
    </submittedName>
</protein>
<feature type="transmembrane region" description="Helical" evidence="5">
    <location>
        <begin position="12"/>
        <end position="31"/>
    </location>
</feature>
<dbReference type="PROSITE" id="PS50801">
    <property type="entry name" value="STAS"/>
    <property type="match status" value="1"/>
</dbReference>
<reference evidence="7" key="1">
    <citation type="submission" date="2019-11" db="EMBL/GenBank/DDBJ databases">
        <title>Genomic insights into an expanded diversity of filamentous marine cyanobacteria reveals the extraordinary biosynthetic potential of Moorea and Okeania.</title>
        <authorList>
            <person name="Ferreira Leao T."/>
            <person name="Wang M."/>
            <person name="Moss N."/>
            <person name="Da Silva R."/>
            <person name="Sanders J."/>
            <person name="Nurk S."/>
            <person name="Gurevich A."/>
            <person name="Humphrey G."/>
            <person name="Reher R."/>
            <person name="Zhu Q."/>
            <person name="Belda-Ferre P."/>
            <person name="Glukhov E."/>
            <person name="Rex R."/>
            <person name="Dorrestein P.C."/>
            <person name="Knight R."/>
            <person name="Pevzner P."/>
            <person name="Gerwick W.H."/>
            <person name="Gerwick L."/>
        </authorList>
    </citation>
    <scope>NUCLEOTIDE SEQUENCE</scope>
    <source>
        <strain evidence="7">SIO1C4</strain>
    </source>
</reference>
<evidence type="ECO:0000256" key="5">
    <source>
        <dbReference type="SAM" id="Phobius"/>
    </source>
</evidence>
<evidence type="ECO:0000256" key="4">
    <source>
        <dbReference type="ARBA" id="ARBA00023136"/>
    </source>
</evidence>
<accession>A0A6B3NF65</accession>
<keyword evidence="4 5" id="KW-0472">Membrane</keyword>
<dbReference type="GO" id="GO:0055085">
    <property type="term" value="P:transmembrane transport"/>
    <property type="evidence" value="ECO:0007669"/>
    <property type="project" value="InterPro"/>
</dbReference>
<dbReference type="GO" id="GO:0016020">
    <property type="term" value="C:membrane"/>
    <property type="evidence" value="ECO:0007669"/>
    <property type="project" value="UniProtKB-SubCell"/>
</dbReference>
<dbReference type="InterPro" id="IPR011547">
    <property type="entry name" value="SLC26A/SulP_dom"/>
</dbReference>
<feature type="transmembrane region" description="Helical" evidence="5">
    <location>
        <begin position="321"/>
        <end position="351"/>
    </location>
</feature>
<dbReference type="InterPro" id="IPR002645">
    <property type="entry name" value="STAS_dom"/>
</dbReference>
<dbReference type="Pfam" id="PF00916">
    <property type="entry name" value="Sulfate_transp"/>
    <property type="match status" value="1"/>
</dbReference>
<dbReference type="Gene3D" id="3.30.750.24">
    <property type="entry name" value="STAS domain"/>
    <property type="match status" value="1"/>
</dbReference>
<feature type="domain" description="STAS" evidence="6">
    <location>
        <begin position="430"/>
        <end position="540"/>
    </location>
</feature>
<dbReference type="PANTHER" id="PTHR11814">
    <property type="entry name" value="SULFATE TRANSPORTER"/>
    <property type="match status" value="1"/>
</dbReference>
<feature type="non-terminal residue" evidence="7">
    <location>
        <position position="1"/>
    </location>
</feature>
<evidence type="ECO:0000259" key="6">
    <source>
        <dbReference type="PROSITE" id="PS50801"/>
    </source>
</evidence>
<gene>
    <name evidence="7" type="ORF">F6J89_31260</name>
</gene>
<feature type="transmembrane region" description="Helical" evidence="5">
    <location>
        <begin position="164"/>
        <end position="185"/>
    </location>
</feature>
<sequence>VFNRIHFRNLRGDVFGGVTAAVIALPMALAFGVASGAGAGAGLWGAVLVGLFAALFGGTPTLISEPTGPMTVVMTAVIANLTAANPENGLAMAFTVVMMAGVLQIIFGALRLGKYVTLMPYTVVSGFMSGIGIILIILQLGPFLGQASPKGGVLGTVQNLPQLLANLNPAETALGVLTIAILFLMPSKLKRLVPPQLVALIVGTIVSLVLFSDVDIRRIGAISAGLPSLQLPAFSPDQLQLMFVDAAVLGMLGCIDALLTSVVADSLTRTEHDSNKELIGQGLGNLASGLFGGIAGAGATMGTVVNIQAGGRTALSGLTRALILLIVILGASSLTATIPMAVLAGIALKVGINIIDWGFLKRAHKVSWKTALIMYGVIVLTVFVDLIAAVGIGVFVANILTIESLSELRSQDVKAITDADDEIILNPEEKRLLAEAEGRVLLFYLSGPMIFGVAKAISREHTAMEDHDVLIVDLSDVPKLGVTSSLALENAIKEACEKGRQVFIVGATGSIKRRLERFGILALIPTKNLLVDRTEALRQAVTLVKGENVKLETAGSLLN</sequence>
<organism evidence="7">
    <name type="scientific">Symploca sp. SIO1C4</name>
    <dbReference type="NCBI Taxonomy" id="2607765"/>
    <lineage>
        <taxon>Bacteria</taxon>
        <taxon>Bacillati</taxon>
        <taxon>Cyanobacteriota</taxon>
        <taxon>Cyanophyceae</taxon>
        <taxon>Coleofasciculales</taxon>
        <taxon>Coleofasciculaceae</taxon>
        <taxon>Symploca</taxon>
    </lineage>
</organism>
<feature type="transmembrane region" description="Helical" evidence="5">
    <location>
        <begin position="37"/>
        <end position="56"/>
    </location>
</feature>
<evidence type="ECO:0000256" key="1">
    <source>
        <dbReference type="ARBA" id="ARBA00004141"/>
    </source>
</evidence>
<dbReference type="InterPro" id="IPR036513">
    <property type="entry name" value="STAS_dom_sf"/>
</dbReference>
<keyword evidence="3 5" id="KW-1133">Transmembrane helix</keyword>
<feature type="transmembrane region" description="Helical" evidence="5">
    <location>
        <begin position="239"/>
        <end position="264"/>
    </location>
</feature>
<feature type="transmembrane region" description="Helical" evidence="5">
    <location>
        <begin position="372"/>
        <end position="400"/>
    </location>
</feature>
<proteinExistence type="predicted"/>
<dbReference type="AlphaFoldDB" id="A0A6B3NF65"/>